<dbReference type="NCBIfam" id="TIGR01549">
    <property type="entry name" value="HAD-SF-IA-v1"/>
    <property type="match status" value="1"/>
</dbReference>
<evidence type="ECO:0000313" key="1">
    <source>
        <dbReference type="EMBL" id="ATC64975.1"/>
    </source>
</evidence>
<dbReference type="PRINTS" id="PR00413">
    <property type="entry name" value="HADHALOGNASE"/>
</dbReference>
<dbReference type="Proteomes" id="UP000217265">
    <property type="component" value="Chromosome"/>
</dbReference>
<dbReference type="Gene3D" id="1.10.150.240">
    <property type="entry name" value="Putative phosphatase, domain 2"/>
    <property type="match status" value="1"/>
</dbReference>
<protein>
    <submittedName>
        <fullName evidence="1">Haloacid dehalogenase</fullName>
    </submittedName>
</protein>
<dbReference type="OrthoDB" id="9797743at2"/>
<dbReference type="EMBL" id="CP023344">
    <property type="protein sequence ID" value="ATC64975.1"/>
    <property type="molecule type" value="Genomic_DNA"/>
</dbReference>
<sequence length="213" mass="23204">MIRALVFDFDGLIIDTETPIVDAWVEVHERAGVAYSRAHALSVVGHADIAFDPWIAFGPAADRAALEKQHRDLRRERLHAQPILPGVLDLIATARAHNVRLGIASNSPHSWVDSHLQRIGLFDSFDIIRCRDDVSRGKPEPEVYLSALAALGAAPHESVAFEDSPPGSEAAKRAGLFVVVAPNPSTHHHVFPHASLRVTSLAEITLDSLAKHL</sequence>
<dbReference type="PANTHER" id="PTHR18901:SF38">
    <property type="entry name" value="PSEUDOURIDINE-5'-PHOSPHATASE"/>
    <property type="match status" value="1"/>
</dbReference>
<accession>A0A290Q8C9</accession>
<reference evidence="1 2" key="1">
    <citation type="submission" date="2017-09" db="EMBL/GenBank/DDBJ databases">
        <title>Complete genome sequence of Verrucomicrobial strain HZ-65, isolated from freshwater.</title>
        <authorList>
            <person name="Choi A."/>
        </authorList>
    </citation>
    <scope>NUCLEOTIDE SEQUENCE [LARGE SCALE GENOMIC DNA]</scope>
    <source>
        <strain evidence="1 2">HZ-65</strain>
    </source>
</reference>
<organism evidence="1 2">
    <name type="scientific">Nibricoccus aquaticus</name>
    <dbReference type="NCBI Taxonomy" id="2576891"/>
    <lineage>
        <taxon>Bacteria</taxon>
        <taxon>Pseudomonadati</taxon>
        <taxon>Verrucomicrobiota</taxon>
        <taxon>Opitutia</taxon>
        <taxon>Opitutales</taxon>
        <taxon>Opitutaceae</taxon>
        <taxon>Nibricoccus</taxon>
    </lineage>
</organism>
<dbReference type="Pfam" id="PF00702">
    <property type="entry name" value="Hydrolase"/>
    <property type="match status" value="1"/>
</dbReference>
<dbReference type="NCBIfam" id="TIGR01509">
    <property type="entry name" value="HAD-SF-IA-v3"/>
    <property type="match status" value="1"/>
</dbReference>
<keyword evidence="2" id="KW-1185">Reference proteome</keyword>
<dbReference type="SFLD" id="SFLDS00003">
    <property type="entry name" value="Haloacid_Dehalogenase"/>
    <property type="match status" value="1"/>
</dbReference>
<dbReference type="SFLD" id="SFLDG01129">
    <property type="entry name" value="C1.5:_HAD__Beta-PGM__Phosphata"/>
    <property type="match status" value="1"/>
</dbReference>
<dbReference type="AlphaFoldDB" id="A0A290Q8C9"/>
<dbReference type="InterPro" id="IPR023198">
    <property type="entry name" value="PGP-like_dom2"/>
</dbReference>
<dbReference type="InterPro" id="IPR006439">
    <property type="entry name" value="HAD-SF_hydro_IA"/>
</dbReference>
<dbReference type="Gene3D" id="3.40.50.1000">
    <property type="entry name" value="HAD superfamily/HAD-like"/>
    <property type="match status" value="1"/>
</dbReference>
<dbReference type="InterPro" id="IPR023214">
    <property type="entry name" value="HAD_sf"/>
</dbReference>
<gene>
    <name evidence="1" type="ORF">CMV30_13930</name>
</gene>
<dbReference type="InterPro" id="IPR036412">
    <property type="entry name" value="HAD-like_sf"/>
</dbReference>
<dbReference type="KEGG" id="vbh:CMV30_13930"/>
<name>A0A290Q8C9_9BACT</name>
<dbReference type="RefSeq" id="WP_096056606.1">
    <property type="nucleotide sequence ID" value="NZ_CP023344.1"/>
</dbReference>
<evidence type="ECO:0000313" key="2">
    <source>
        <dbReference type="Proteomes" id="UP000217265"/>
    </source>
</evidence>
<dbReference type="PANTHER" id="PTHR18901">
    <property type="entry name" value="2-DEOXYGLUCOSE-6-PHOSPHATE PHOSPHATASE 2"/>
    <property type="match status" value="1"/>
</dbReference>
<dbReference type="SUPFAM" id="SSF56784">
    <property type="entry name" value="HAD-like"/>
    <property type="match status" value="1"/>
</dbReference>
<proteinExistence type="predicted"/>